<dbReference type="Proteomes" id="UP000196027">
    <property type="component" value="Chromosome"/>
</dbReference>
<dbReference type="PANTHER" id="PTHR37844">
    <property type="entry name" value="SER/THR PROTEIN PHOSPHATASE SUPERFAMILY (AFU_ORTHOLOGUE AFUA_1G14840)"/>
    <property type="match status" value="1"/>
</dbReference>
<protein>
    <submittedName>
        <fullName evidence="2">Ser/Thr protein phosphatase family protein</fullName>
    </submittedName>
</protein>
<dbReference type="SUPFAM" id="SSF56300">
    <property type="entry name" value="Metallo-dependent phosphatases"/>
    <property type="match status" value="1"/>
</dbReference>
<dbReference type="InterPro" id="IPR004843">
    <property type="entry name" value="Calcineurin-like_PHP"/>
</dbReference>
<sequence>MRIALHSDLHEEFYPVGEAPLPEQSEVDLVLLAGDNNTGAGLPDMLRRYHLHFNAPVLCVLGNHEYYDAEMVTTEKEITVALSDENDIHFLQKSVFEIANVRILGCTLWSDFLIDGQEGKQDAIKTCRSRIMDYRLIQYRDKQFTPEDSMDLMNDHLKWLRGELAQDFSGKTVVMTHHCPSIYFVQEQYLSSNLKGAFVSNLHRIIEQYPIDLWVCGHVHYNVDVTLGGTRLVSNCRGYPKENIPWDKRCVLTL</sequence>
<evidence type="ECO:0000313" key="2">
    <source>
        <dbReference type="EMBL" id="ARU56684.1"/>
    </source>
</evidence>
<dbReference type="Pfam" id="PF00149">
    <property type="entry name" value="Metallophos"/>
    <property type="match status" value="1"/>
</dbReference>
<dbReference type="EMBL" id="CP021425">
    <property type="protein sequence ID" value="ARU56684.1"/>
    <property type="molecule type" value="Genomic_DNA"/>
</dbReference>
<dbReference type="Gene3D" id="3.60.21.10">
    <property type="match status" value="1"/>
</dbReference>
<gene>
    <name evidence="2" type="ORF">OLMES_2634</name>
</gene>
<evidence type="ECO:0000259" key="1">
    <source>
        <dbReference type="Pfam" id="PF00149"/>
    </source>
</evidence>
<dbReference type="InterPro" id="IPR029052">
    <property type="entry name" value="Metallo-depent_PP-like"/>
</dbReference>
<dbReference type="OrthoDB" id="356681at2"/>
<dbReference type="Gene3D" id="3.30.750.180">
    <property type="entry name" value="GpdQ, beta-strand dimerisation domain"/>
    <property type="match status" value="1"/>
</dbReference>
<proteinExistence type="predicted"/>
<evidence type="ECO:0000313" key="3">
    <source>
        <dbReference type="Proteomes" id="UP000196027"/>
    </source>
</evidence>
<dbReference type="AlphaFoldDB" id="A0A1Y0IB90"/>
<keyword evidence="3" id="KW-1185">Reference proteome</keyword>
<dbReference type="GO" id="GO:0016787">
    <property type="term" value="F:hydrolase activity"/>
    <property type="evidence" value="ECO:0007669"/>
    <property type="project" value="InterPro"/>
</dbReference>
<dbReference type="InterPro" id="IPR042281">
    <property type="entry name" value="GpdQ_beta-strand"/>
</dbReference>
<dbReference type="PANTHER" id="PTHR37844:SF2">
    <property type="entry name" value="SER_THR PROTEIN PHOSPHATASE SUPERFAMILY (AFU_ORTHOLOGUE AFUA_1G14840)"/>
    <property type="match status" value="1"/>
</dbReference>
<name>A0A1Y0IB90_9GAMM</name>
<reference evidence="2 3" key="1">
    <citation type="submission" date="2017-05" db="EMBL/GenBank/DDBJ databases">
        <title>Genomic insights into alkan degradation activity of Oleiphilus messinensis.</title>
        <authorList>
            <person name="Kozyavkin S.A."/>
            <person name="Slesarev A.I."/>
            <person name="Golyshin P.N."/>
            <person name="Korzhenkov A."/>
            <person name="Golyshina O.N."/>
            <person name="Toshchakov S.V."/>
        </authorList>
    </citation>
    <scope>NUCLEOTIDE SEQUENCE [LARGE SCALE GENOMIC DNA]</scope>
    <source>
        <strain evidence="2 3">ME102</strain>
    </source>
</reference>
<accession>A0A1Y0IB90</accession>
<organism evidence="2 3">
    <name type="scientific">Oleiphilus messinensis</name>
    <dbReference type="NCBI Taxonomy" id="141451"/>
    <lineage>
        <taxon>Bacteria</taxon>
        <taxon>Pseudomonadati</taxon>
        <taxon>Pseudomonadota</taxon>
        <taxon>Gammaproteobacteria</taxon>
        <taxon>Oceanospirillales</taxon>
        <taxon>Oleiphilaceae</taxon>
        <taxon>Oleiphilus</taxon>
    </lineage>
</organism>
<dbReference type="KEGG" id="ome:OLMES_2634"/>
<feature type="domain" description="Calcineurin-like phosphoesterase" evidence="1">
    <location>
        <begin position="1"/>
        <end position="221"/>
    </location>
</feature>
<dbReference type="RefSeq" id="WP_157678290.1">
    <property type="nucleotide sequence ID" value="NZ_CP021425.1"/>
</dbReference>